<keyword evidence="3" id="KW-1185">Reference proteome</keyword>
<gene>
    <name evidence="2" type="ORF">Hypma_003201</name>
</gene>
<dbReference type="Proteomes" id="UP000076154">
    <property type="component" value="Unassembled WGS sequence"/>
</dbReference>
<proteinExistence type="predicted"/>
<feature type="transmembrane region" description="Helical" evidence="1">
    <location>
        <begin position="227"/>
        <end position="246"/>
    </location>
</feature>
<reference evidence="2" key="1">
    <citation type="submission" date="2018-04" db="EMBL/GenBank/DDBJ databases">
        <title>Whole genome sequencing of Hypsizygus marmoreus.</title>
        <authorList>
            <person name="Choi I.-G."/>
            <person name="Min B."/>
            <person name="Kim J.-G."/>
            <person name="Kim S."/>
            <person name="Oh Y.-L."/>
            <person name="Kong W.-S."/>
            <person name="Park H."/>
            <person name="Jeong J."/>
            <person name="Song E.-S."/>
        </authorList>
    </citation>
    <scope>NUCLEOTIDE SEQUENCE [LARGE SCALE GENOMIC DNA]</scope>
    <source>
        <strain evidence="2">51987-8</strain>
    </source>
</reference>
<feature type="transmembrane region" description="Helical" evidence="1">
    <location>
        <begin position="187"/>
        <end position="215"/>
    </location>
</feature>
<feature type="transmembrane region" description="Helical" evidence="1">
    <location>
        <begin position="12"/>
        <end position="35"/>
    </location>
</feature>
<dbReference type="EMBL" id="LUEZ02000014">
    <property type="protein sequence ID" value="RDB27754.1"/>
    <property type="molecule type" value="Genomic_DNA"/>
</dbReference>
<evidence type="ECO:0000313" key="2">
    <source>
        <dbReference type="EMBL" id="RDB27754.1"/>
    </source>
</evidence>
<protein>
    <submittedName>
        <fullName evidence="2">Uncharacterized protein</fullName>
    </submittedName>
</protein>
<evidence type="ECO:0000256" key="1">
    <source>
        <dbReference type="SAM" id="Phobius"/>
    </source>
</evidence>
<feature type="transmembrane region" description="Helical" evidence="1">
    <location>
        <begin position="145"/>
        <end position="166"/>
    </location>
</feature>
<dbReference type="OrthoDB" id="3250682at2759"/>
<organism evidence="2 3">
    <name type="scientific">Hypsizygus marmoreus</name>
    <name type="common">White beech mushroom</name>
    <name type="synonym">Agaricus marmoreus</name>
    <dbReference type="NCBI Taxonomy" id="39966"/>
    <lineage>
        <taxon>Eukaryota</taxon>
        <taxon>Fungi</taxon>
        <taxon>Dikarya</taxon>
        <taxon>Basidiomycota</taxon>
        <taxon>Agaricomycotina</taxon>
        <taxon>Agaricomycetes</taxon>
        <taxon>Agaricomycetidae</taxon>
        <taxon>Agaricales</taxon>
        <taxon>Tricholomatineae</taxon>
        <taxon>Lyophyllaceae</taxon>
        <taxon>Hypsizygus</taxon>
    </lineage>
</organism>
<keyword evidence="1" id="KW-0472">Membrane</keyword>
<accession>A0A369K7I2</accession>
<evidence type="ECO:0000313" key="3">
    <source>
        <dbReference type="Proteomes" id="UP000076154"/>
    </source>
</evidence>
<sequence>MAPSRSVMQFYSVLAESFLEGVYAVLVSLVIWILITSYHSMSTMHKVLFGSSITMFFIAAAHLALLIQEASVGVFPSPPVGKAIIILSVFQFVTGDLVLLWRVWVIWGRNYFVAAGPFVTIIIAAGFTINLAARPTINNFFHTVPVVLIVANTCICTLLIAGRVWYMQYCLKKIANCHAVLCPENTYKGAVALIIESGALYAACQLISLALHYVGSNGLSVMLNLEMPLIGILPTLIIVLVHFNMVPGTETTRHYAAAMKSQSSTNITLDTLATGTMILDEQLHSPTYYKSEA</sequence>
<dbReference type="InParanoid" id="A0A369K7I2"/>
<keyword evidence="1" id="KW-0812">Transmembrane</keyword>
<comment type="caution">
    <text evidence="2">The sequence shown here is derived from an EMBL/GenBank/DDBJ whole genome shotgun (WGS) entry which is preliminary data.</text>
</comment>
<dbReference type="AlphaFoldDB" id="A0A369K7I2"/>
<feature type="transmembrane region" description="Helical" evidence="1">
    <location>
        <begin position="47"/>
        <end position="68"/>
    </location>
</feature>
<feature type="transmembrane region" description="Helical" evidence="1">
    <location>
        <begin position="80"/>
        <end position="104"/>
    </location>
</feature>
<keyword evidence="1" id="KW-1133">Transmembrane helix</keyword>
<feature type="transmembrane region" description="Helical" evidence="1">
    <location>
        <begin position="111"/>
        <end position="133"/>
    </location>
</feature>
<name>A0A369K7I2_HYPMA</name>